<gene>
    <name evidence="3" type="ORF">BP5553_07272</name>
</gene>
<feature type="domain" description="DUF7587" evidence="2">
    <location>
        <begin position="2"/>
        <end position="120"/>
    </location>
</feature>
<organism evidence="3 4">
    <name type="scientific">Venustampulla echinocandica</name>
    <dbReference type="NCBI Taxonomy" id="2656787"/>
    <lineage>
        <taxon>Eukaryota</taxon>
        <taxon>Fungi</taxon>
        <taxon>Dikarya</taxon>
        <taxon>Ascomycota</taxon>
        <taxon>Pezizomycotina</taxon>
        <taxon>Leotiomycetes</taxon>
        <taxon>Helotiales</taxon>
        <taxon>Pleuroascaceae</taxon>
        <taxon>Venustampulla</taxon>
    </lineage>
</organism>
<dbReference type="GeneID" id="43600121"/>
<evidence type="ECO:0000313" key="3">
    <source>
        <dbReference type="EMBL" id="RDL35341.1"/>
    </source>
</evidence>
<proteinExistence type="predicted"/>
<accession>A0A370TJ05</accession>
<evidence type="ECO:0000313" key="4">
    <source>
        <dbReference type="Proteomes" id="UP000254866"/>
    </source>
</evidence>
<dbReference type="STRING" id="2656787.A0A370TJ05"/>
<reference evidence="3 4" key="1">
    <citation type="journal article" date="2018" name="IMA Fungus">
        <title>IMA Genome-F 9: Draft genome sequence of Annulohypoxylon stygium, Aspergillus mulundensis, Berkeleyomyces basicola (syn. Thielaviopsis basicola), Ceratocystis smalleyi, two Cercospora beticola strains, Coleophoma cylindrospora, Fusarium fracticaudum, Phialophora cf. hyalina, and Morchella septimelata.</title>
        <authorList>
            <person name="Wingfield B.D."/>
            <person name="Bills G.F."/>
            <person name="Dong Y."/>
            <person name="Huang W."/>
            <person name="Nel W.J."/>
            <person name="Swalarsk-Parry B.S."/>
            <person name="Vaghefi N."/>
            <person name="Wilken P.M."/>
            <person name="An Z."/>
            <person name="de Beer Z.W."/>
            <person name="De Vos L."/>
            <person name="Chen L."/>
            <person name="Duong T.A."/>
            <person name="Gao Y."/>
            <person name="Hammerbacher A."/>
            <person name="Kikkert J.R."/>
            <person name="Li Y."/>
            <person name="Li H."/>
            <person name="Li K."/>
            <person name="Li Q."/>
            <person name="Liu X."/>
            <person name="Ma X."/>
            <person name="Naidoo K."/>
            <person name="Pethybridge S.J."/>
            <person name="Sun J."/>
            <person name="Steenkamp E.T."/>
            <person name="van der Nest M.A."/>
            <person name="van Wyk S."/>
            <person name="Wingfield M.J."/>
            <person name="Xiong C."/>
            <person name="Yue Q."/>
            <person name="Zhang X."/>
        </authorList>
    </citation>
    <scope>NUCLEOTIDE SEQUENCE [LARGE SCALE GENOMIC DNA]</scope>
    <source>
        <strain evidence="3 4">BP 5553</strain>
    </source>
</reference>
<keyword evidence="4" id="KW-1185">Reference proteome</keyword>
<sequence>MAPKVFWRVEDDESMARYKEGKGIRAGAVPVRPTMTLDLSRRSNRRQMRQAFPPHLVWGYRRRTEFISVYSDEECAMVEARRRVSTGKSNVVVHRIVVPELTGPGRVEYRQVRKLMKDLGTTPVCQMFTVEVEKAPPYVALSYTWGSKYLERKLKVDGRDLPITKNLAEAIDGIFVFVREARLSFWADSICINQADVHERGRQVRLMSTIYRSAELVLIWLGPAQDGSDLVFDKIKEWKSRLDELKLQHGGSDELAVTSIAAEDPFFFGPHGSDAHRVQEAFRMICRRRWWKRVWIVPEGTVASPARTVLFCGTRMINWECLRAALQITYHVSHYQEEGMVLNLEDGMAIRLDSFRRDRETGEMVRLLQVLRTIRPYECEDPRDKVYASLGMAMDTVEDDIVPDYTKTCAEVYCDVVRFSISSSRTHSLDFLGHVVRSCPGSVFDYEVDNTLPSWVPDWRVQISFYPLEKFLDMDSFVTERVYNASGSLSGECNTIESAQLLLQGSILDYITEVWGVCEWNLSIGGLTCEQSWMPTAPDSKYATGGTLMEAYNHTLLADVGRQNYDRDGELSRGCAVDWELLDMDKGKMTTLERQRQSWMLVDVKAMTFGRRLFRTSRGFIGLGPAACNLNDNVCVLFGGQVLYVLRENSNIGYEFIGECYVHGMMDGQALEDESFSKKKFVIV</sequence>
<dbReference type="PANTHER" id="PTHR24148">
    <property type="entry name" value="ANKYRIN REPEAT DOMAIN-CONTAINING PROTEIN 39 HOMOLOG-RELATED"/>
    <property type="match status" value="1"/>
</dbReference>
<feature type="domain" description="Heterokaryon incompatibility" evidence="1">
    <location>
        <begin position="138"/>
        <end position="299"/>
    </location>
</feature>
<dbReference type="EMBL" id="NPIC01000006">
    <property type="protein sequence ID" value="RDL35341.1"/>
    <property type="molecule type" value="Genomic_DNA"/>
</dbReference>
<dbReference type="OrthoDB" id="5416609at2759"/>
<comment type="caution">
    <text evidence="3">The sequence shown here is derived from an EMBL/GenBank/DDBJ whole genome shotgun (WGS) entry which is preliminary data.</text>
</comment>
<dbReference type="Pfam" id="PF26639">
    <property type="entry name" value="Het-6_barrel"/>
    <property type="match status" value="1"/>
</dbReference>
<dbReference type="InterPro" id="IPR052895">
    <property type="entry name" value="HetReg/Transcr_Mod"/>
</dbReference>
<dbReference type="InterPro" id="IPR056009">
    <property type="entry name" value="DUF7587"/>
</dbReference>
<dbReference type="PANTHER" id="PTHR24148:SF64">
    <property type="entry name" value="HETEROKARYON INCOMPATIBILITY DOMAIN-CONTAINING PROTEIN"/>
    <property type="match status" value="1"/>
</dbReference>
<dbReference type="Proteomes" id="UP000254866">
    <property type="component" value="Unassembled WGS sequence"/>
</dbReference>
<dbReference type="AlphaFoldDB" id="A0A370TJ05"/>
<dbReference type="Pfam" id="PF06985">
    <property type="entry name" value="HET"/>
    <property type="match status" value="1"/>
</dbReference>
<dbReference type="RefSeq" id="XP_031868164.1">
    <property type="nucleotide sequence ID" value="XM_032015895.1"/>
</dbReference>
<dbReference type="Pfam" id="PF24494">
    <property type="entry name" value="DUF7587"/>
    <property type="match status" value="1"/>
</dbReference>
<protein>
    <submittedName>
        <fullName evidence="3">HET-domain-containing protein</fullName>
    </submittedName>
</protein>
<name>A0A370TJ05_9HELO</name>
<dbReference type="InterPro" id="IPR010730">
    <property type="entry name" value="HET"/>
</dbReference>
<evidence type="ECO:0000259" key="2">
    <source>
        <dbReference type="Pfam" id="PF24494"/>
    </source>
</evidence>
<evidence type="ECO:0000259" key="1">
    <source>
        <dbReference type="Pfam" id="PF06985"/>
    </source>
</evidence>